<dbReference type="Pfam" id="PF11051">
    <property type="entry name" value="Mannosyl_trans3"/>
    <property type="match status" value="1"/>
</dbReference>
<dbReference type="PANTHER" id="PTHR31392">
    <property type="entry name" value="ALPHA-1,3-MANNOSYLTRANSFERASE MNN1-RELATED"/>
    <property type="match status" value="1"/>
</dbReference>
<evidence type="ECO:0000313" key="10">
    <source>
        <dbReference type="EMBL" id="PJF19708.1"/>
    </source>
</evidence>
<keyword evidence="4 10" id="KW-0808">Transferase</keyword>
<dbReference type="STRING" id="1246581.A0A2H9TPM4"/>
<keyword evidence="8" id="KW-0472">Membrane</keyword>
<sequence length="426" mass="48835">MTFTYVPRNRTEIRTLSVLESLGLANYALPKILDDLNPQDVREISRRARLFAHIHPIPTRPVTGELGSVLEKNLYGYVLDKYGSVTALARSFIGGGRGVVITTGNLYFQFAVHLIRSLRMLNCDLPVEIWYNGAKDLNTTNTDFIKNFHQVKVKNIRDHFSVKMETWDIKPFAVIASAFEEVLLLDADTVFAQNPEVLFNDEGYIKNGALFFNDRSLFPGQGEKSNWILSMFPEPHSIRLQNLRMLQAKSQYELEAGCLLLDKRRHFHGLLAVGWLNCPGPIKDTIREETHGEKETFWIGLEMLDESYSFMPNLPGSLGTVTYNEGDRVEELCGKLAHFGRDGKLLWFNDAIAASKLPEDYFLNVLSDLTHYALEREGEWEALCLRKGPFHKLDEDQLKMIEKLKSLYRFNPIERTLKPPVEDFEQ</sequence>
<dbReference type="GO" id="GO:0005794">
    <property type="term" value="C:Golgi apparatus"/>
    <property type="evidence" value="ECO:0007669"/>
    <property type="project" value="TreeGrafter"/>
</dbReference>
<reference evidence="10 11" key="1">
    <citation type="submission" date="2016-10" db="EMBL/GenBank/DDBJ databases">
        <title>The genome of Paramicrosporidium saccamoebae is the missing link in understanding Cryptomycota and Microsporidia evolution.</title>
        <authorList>
            <person name="Quandt C.A."/>
            <person name="Beaudet D."/>
            <person name="Corsaro D."/>
            <person name="Michel R."/>
            <person name="Corradi N."/>
            <person name="James T."/>
        </authorList>
    </citation>
    <scope>NUCLEOTIDE SEQUENCE [LARGE SCALE GENOMIC DNA]</scope>
    <source>
        <strain evidence="10 11">KSL3</strain>
    </source>
</reference>
<keyword evidence="7" id="KW-1133">Transmembrane helix</keyword>
<dbReference type="EMBL" id="MTSL01000046">
    <property type="protein sequence ID" value="PJF19708.1"/>
    <property type="molecule type" value="Genomic_DNA"/>
</dbReference>
<comment type="caution">
    <text evidence="10">The sequence shown here is derived from an EMBL/GenBank/DDBJ whole genome shotgun (WGS) entry which is preliminary data.</text>
</comment>
<dbReference type="OrthoDB" id="430354at2759"/>
<evidence type="ECO:0000256" key="9">
    <source>
        <dbReference type="ARBA" id="ARBA00023180"/>
    </source>
</evidence>
<evidence type="ECO:0000256" key="4">
    <source>
        <dbReference type="ARBA" id="ARBA00022679"/>
    </source>
</evidence>
<protein>
    <submittedName>
        <fullName evidence="10">Glycosyltransferase family 71 protein</fullName>
    </submittedName>
</protein>
<dbReference type="PANTHER" id="PTHR31392:SF1">
    <property type="entry name" value="ALPHA-1,3-MANNOSYLTRANSFERASE MNN1-RELATED"/>
    <property type="match status" value="1"/>
</dbReference>
<keyword evidence="6" id="KW-0735">Signal-anchor</keyword>
<proteinExistence type="inferred from homology"/>
<dbReference type="InterPro" id="IPR029044">
    <property type="entry name" value="Nucleotide-diphossugar_trans"/>
</dbReference>
<dbReference type="SUPFAM" id="SSF53448">
    <property type="entry name" value="Nucleotide-diphospho-sugar transferases"/>
    <property type="match status" value="1"/>
</dbReference>
<name>A0A2H9TPM4_9FUNG</name>
<organism evidence="10 11">
    <name type="scientific">Paramicrosporidium saccamoebae</name>
    <dbReference type="NCBI Taxonomy" id="1246581"/>
    <lineage>
        <taxon>Eukaryota</taxon>
        <taxon>Fungi</taxon>
        <taxon>Fungi incertae sedis</taxon>
        <taxon>Cryptomycota</taxon>
        <taxon>Cryptomycota incertae sedis</taxon>
        <taxon>Paramicrosporidium</taxon>
    </lineage>
</organism>
<dbReference type="GO" id="GO:0016020">
    <property type="term" value="C:membrane"/>
    <property type="evidence" value="ECO:0007669"/>
    <property type="project" value="UniProtKB-SubCell"/>
</dbReference>
<evidence type="ECO:0000256" key="7">
    <source>
        <dbReference type="ARBA" id="ARBA00022989"/>
    </source>
</evidence>
<dbReference type="Proteomes" id="UP000240830">
    <property type="component" value="Unassembled WGS sequence"/>
</dbReference>
<dbReference type="GO" id="GO:0000033">
    <property type="term" value="F:alpha-1,3-mannosyltransferase activity"/>
    <property type="evidence" value="ECO:0007669"/>
    <property type="project" value="TreeGrafter"/>
</dbReference>
<evidence type="ECO:0000313" key="11">
    <source>
        <dbReference type="Proteomes" id="UP000240830"/>
    </source>
</evidence>
<evidence type="ECO:0000256" key="6">
    <source>
        <dbReference type="ARBA" id="ARBA00022968"/>
    </source>
</evidence>
<comment type="subcellular location">
    <subcellularLocation>
        <location evidence="1">Membrane</location>
        <topology evidence="1">Single-pass type II membrane protein</topology>
    </subcellularLocation>
</comment>
<keyword evidence="9" id="KW-0325">Glycoprotein</keyword>
<dbReference type="AlphaFoldDB" id="A0A2H9TPM4"/>
<gene>
    <name evidence="10" type="ORF">PSACC_00475</name>
</gene>
<evidence type="ECO:0000256" key="3">
    <source>
        <dbReference type="ARBA" id="ARBA00022676"/>
    </source>
</evidence>
<evidence type="ECO:0000256" key="1">
    <source>
        <dbReference type="ARBA" id="ARBA00004606"/>
    </source>
</evidence>
<evidence type="ECO:0000256" key="5">
    <source>
        <dbReference type="ARBA" id="ARBA00022692"/>
    </source>
</evidence>
<dbReference type="InterPro" id="IPR022751">
    <property type="entry name" value="Alpha_mannosyltransferase"/>
</dbReference>
<comment type="similarity">
    <text evidence="2">Belongs to the MNN1/MNT family.</text>
</comment>
<keyword evidence="3" id="KW-0328">Glycosyltransferase</keyword>
<keyword evidence="5" id="KW-0812">Transmembrane</keyword>
<dbReference type="GO" id="GO:0006493">
    <property type="term" value="P:protein O-linked glycosylation"/>
    <property type="evidence" value="ECO:0007669"/>
    <property type="project" value="TreeGrafter"/>
</dbReference>
<evidence type="ECO:0000256" key="8">
    <source>
        <dbReference type="ARBA" id="ARBA00023136"/>
    </source>
</evidence>
<accession>A0A2H9TPM4</accession>
<evidence type="ECO:0000256" key="2">
    <source>
        <dbReference type="ARBA" id="ARBA00009105"/>
    </source>
</evidence>
<keyword evidence="11" id="KW-1185">Reference proteome</keyword>